<evidence type="ECO:0000256" key="1">
    <source>
        <dbReference type="ARBA" id="ARBA00022729"/>
    </source>
</evidence>
<evidence type="ECO:0000256" key="2">
    <source>
        <dbReference type="SAM" id="MobiDB-lite"/>
    </source>
</evidence>
<feature type="transmembrane region" description="Helical" evidence="3">
    <location>
        <begin position="48"/>
        <end position="71"/>
    </location>
</feature>
<name>A0A1T4YL65_9MICO</name>
<feature type="transmembrane region" description="Helical" evidence="3">
    <location>
        <begin position="20"/>
        <end position="41"/>
    </location>
</feature>
<keyword evidence="3" id="KW-0472">Membrane</keyword>
<keyword evidence="3" id="KW-0812">Transmembrane</keyword>
<evidence type="ECO:0000256" key="3">
    <source>
        <dbReference type="SAM" id="Phobius"/>
    </source>
</evidence>
<evidence type="ECO:0000313" key="5">
    <source>
        <dbReference type="Proteomes" id="UP000189735"/>
    </source>
</evidence>
<protein>
    <recommendedName>
        <fullName evidence="6">DUF4190 domain-containing protein</fullName>
    </recommendedName>
</protein>
<sequence>MSIVSLILGGLALLVCWVPFLNVVTVFGAIGGLVLGLIALFRKFGSRALSLTGTIVSAVAFILSVVLIVIYTVSFVSAIDSAPDYDDSPSTSKPYSDPSETDSPDDESYPGDPTAVPGDPTPSAGATVCAAGTAIGFGKAGIFTYDDENQAEVTISDVKLNATDEMLNAYSFNDTPPDGYQYAIFSLTIKQLGADEFPAGATRAIFSGVADDIASSADIAVPPEPQLIFAPDLMPGESVTGNIAVYVPTSGAETGSLLLRNYLADNVCEMKVG</sequence>
<keyword evidence="3" id="KW-1133">Transmembrane helix</keyword>
<reference evidence="5" key="1">
    <citation type="submission" date="2017-02" db="EMBL/GenBank/DDBJ databases">
        <authorList>
            <person name="Varghese N."/>
            <person name="Submissions S."/>
        </authorList>
    </citation>
    <scope>NUCLEOTIDE SEQUENCE [LARGE SCALE GENOMIC DNA]</scope>
    <source>
        <strain evidence="5">VKM Ac-2052</strain>
    </source>
</reference>
<evidence type="ECO:0008006" key="6">
    <source>
        <dbReference type="Google" id="ProtNLM"/>
    </source>
</evidence>
<accession>A0A1T4YL65</accession>
<dbReference type="InterPro" id="IPR029050">
    <property type="entry name" value="Immunoprotect_excell_Ig-like"/>
</dbReference>
<organism evidence="4 5">
    <name type="scientific">Agreia bicolorata</name>
    <dbReference type="NCBI Taxonomy" id="110935"/>
    <lineage>
        <taxon>Bacteria</taxon>
        <taxon>Bacillati</taxon>
        <taxon>Actinomycetota</taxon>
        <taxon>Actinomycetes</taxon>
        <taxon>Micrococcales</taxon>
        <taxon>Microbacteriaceae</taxon>
        <taxon>Agreia</taxon>
    </lineage>
</organism>
<dbReference type="Gene3D" id="2.60.40.1240">
    <property type="match status" value="1"/>
</dbReference>
<keyword evidence="1" id="KW-0732">Signal</keyword>
<dbReference type="EMBL" id="FUYG01000012">
    <property type="protein sequence ID" value="SKB02564.1"/>
    <property type="molecule type" value="Genomic_DNA"/>
</dbReference>
<feature type="region of interest" description="Disordered" evidence="2">
    <location>
        <begin position="83"/>
        <end position="123"/>
    </location>
</feature>
<proteinExistence type="predicted"/>
<dbReference type="AlphaFoldDB" id="A0A1T4YL65"/>
<evidence type="ECO:0000313" key="4">
    <source>
        <dbReference type="EMBL" id="SKB02564.1"/>
    </source>
</evidence>
<gene>
    <name evidence="4" type="ORF">SAMN06295879_3546</name>
</gene>
<dbReference type="Proteomes" id="UP000189735">
    <property type="component" value="Unassembled WGS sequence"/>
</dbReference>
<feature type="compositionally biased region" description="Acidic residues" evidence="2">
    <location>
        <begin position="99"/>
        <end position="109"/>
    </location>
</feature>